<evidence type="ECO:0000313" key="6">
    <source>
        <dbReference type="Proteomes" id="UP000199361"/>
    </source>
</evidence>
<dbReference type="Pfam" id="PF00089">
    <property type="entry name" value="Trypsin"/>
    <property type="match status" value="1"/>
</dbReference>
<evidence type="ECO:0000256" key="3">
    <source>
        <dbReference type="SAM" id="SignalP"/>
    </source>
</evidence>
<dbReference type="SMART" id="SM00020">
    <property type="entry name" value="Tryp_SPc"/>
    <property type="match status" value="1"/>
</dbReference>
<dbReference type="GO" id="GO:0004252">
    <property type="term" value="F:serine-type endopeptidase activity"/>
    <property type="evidence" value="ECO:0007669"/>
    <property type="project" value="InterPro"/>
</dbReference>
<dbReference type="PRINTS" id="PR00722">
    <property type="entry name" value="CHYMOTRYPSIN"/>
</dbReference>
<feature type="signal peptide" evidence="3">
    <location>
        <begin position="1"/>
        <end position="30"/>
    </location>
</feature>
<dbReference type="PANTHER" id="PTHR24276">
    <property type="entry name" value="POLYSERASE-RELATED"/>
    <property type="match status" value="1"/>
</dbReference>
<dbReference type="STRING" id="568860.SAMN05421811_1217"/>
<dbReference type="AlphaFoldDB" id="A0A1I0LNR7"/>
<reference evidence="5 6" key="1">
    <citation type="submission" date="2016-10" db="EMBL/GenBank/DDBJ databases">
        <authorList>
            <person name="de Groot N.N."/>
        </authorList>
    </citation>
    <scope>NUCLEOTIDE SEQUENCE [LARGE SCALE GENOMIC DNA]</scope>
    <source>
        <strain evidence="5 6">CGMCC 4.5598</strain>
    </source>
</reference>
<feature type="chain" id="PRO_5011543069" evidence="3">
    <location>
        <begin position="31"/>
        <end position="786"/>
    </location>
</feature>
<protein>
    <submittedName>
        <fullName evidence="5">Trypsin</fullName>
    </submittedName>
</protein>
<evidence type="ECO:0000259" key="4">
    <source>
        <dbReference type="PROSITE" id="PS50240"/>
    </source>
</evidence>
<evidence type="ECO:0000256" key="1">
    <source>
        <dbReference type="ARBA" id="ARBA00007664"/>
    </source>
</evidence>
<dbReference type="InterPro" id="IPR043504">
    <property type="entry name" value="Peptidase_S1_PA_chymotrypsin"/>
</dbReference>
<dbReference type="InterPro" id="IPR028994">
    <property type="entry name" value="Integrin_alpha_N"/>
</dbReference>
<dbReference type="SUPFAM" id="SSF50494">
    <property type="entry name" value="Trypsin-like serine proteases"/>
    <property type="match status" value="1"/>
</dbReference>
<dbReference type="InterPro" id="IPR001314">
    <property type="entry name" value="Peptidase_S1A"/>
</dbReference>
<dbReference type="SUPFAM" id="SSF69318">
    <property type="entry name" value="Integrin alpha N-terminal domain"/>
    <property type="match status" value="1"/>
</dbReference>
<comment type="similarity">
    <text evidence="1">Belongs to the peptidase S1 family.</text>
</comment>
<gene>
    <name evidence="5" type="ORF">SAMN05421811_1217</name>
</gene>
<evidence type="ECO:0000256" key="2">
    <source>
        <dbReference type="ARBA" id="ARBA00023157"/>
    </source>
</evidence>
<dbReference type="Gene3D" id="2.40.10.10">
    <property type="entry name" value="Trypsin-like serine proteases"/>
    <property type="match status" value="1"/>
</dbReference>
<evidence type="ECO:0000313" key="5">
    <source>
        <dbReference type="EMBL" id="SEU43111.1"/>
    </source>
</evidence>
<keyword evidence="3" id="KW-0732">Signal</keyword>
<dbReference type="EMBL" id="FOHX01000021">
    <property type="protein sequence ID" value="SEU43111.1"/>
    <property type="molecule type" value="Genomic_DNA"/>
</dbReference>
<organism evidence="5 6">
    <name type="scientific">Nonomuraea wenchangensis</name>
    <dbReference type="NCBI Taxonomy" id="568860"/>
    <lineage>
        <taxon>Bacteria</taxon>
        <taxon>Bacillati</taxon>
        <taxon>Actinomycetota</taxon>
        <taxon>Actinomycetes</taxon>
        <taxon>Streptosporangiales</taxon>
        <taxon>Streptosporangiaceae</taxon>
        <taxon>Nonomuraea</taxon>
    </lineage>
</organism>
<keyword evidence="6" id="KW-1185">Reference proteome</keyword>
<accession>A0A1I0LNR7</accession>
<feature type="domain" description="Peptidase S1" evidence="4">
    <location>
        <begin position="31"/>
        <end position="250"/>
    </location>
</feature>
<proteinExistence type="inferred from homology"/>
<dbReference type="InterPro" id="IPR009003">
    <property type="entry name" value="Peptidase_S1_PA"/>
</dbReference>
<dbReference type="PROSITE" id="PS50240">
    <property type="entry name" value="TRYPSIN_DOM"/>
    <property type="match status" value="1"/>
</dbReference>
<dbReference type="PANTHER" id="PTHR24276:SF98">
    <property type="entry name" value="FI18310P1-RELATED"/>
    <property type="match status" value="1"/>
</dbReference>
<name>A0A1I0LNR7_9ACTN</name>
<keyword evidence="2" id="KW-1015">Disulfide bond</keyword>
<dbReference type="Proteomes" id="UP000199361">
    <property type="component" value="Unassembled WGS sequence"/>
</dbReference>
<dbReference type="GO" id="GO:0006508">
    <property type="term" value="P:proteolysis"/>
    <property type="evidence" value="ECO:0007669"/>
    <property type="project" value="InterPro"/>
</dbReference>
<dbReference type="InterPro" id="IPR001254">
    <property type="entry name" value="Trypsin_dom"/>
</dbReference>
<dbReference type="InterPro" id="IPR050430">
    <property type="entry name" value="Peptidase_S1"/>
</dbReference>
<sequence>MIRLLHITTLSFLMAVSSAVLWAGATPAQAVRGGGPVVNGKWGFVAKVSVGEAHGCTGALVSPQWVITTTTCFASPGQPVKSGAPTVATTVTVGRTDLSDTGGRVLPVEWIHPHRDRDVVLVRLALRVLDVAPVAISSTVPAAGDALQVAGFGRTDEEWAPSRLHGAPVTAGTVDTASFGWTGADGGDVSACQGDSGAPVFRPDETRPELVGLSSGAGQGGCLGAAADGPRGADAVRVDDLASWIGLVAAEPTTSFRTSGSSSTGLGGYDLKDARDQVVAFDYEHSGKLDHLLFYRPGTGMVSIVKRNAAEGTYVPVFSTAGGGLGGHDLKSPADRITAFDYDHSGKLDHLVLYRPATGMVHILKHGSGTTFTPVYSSTGTGIGGYDLKSGADQIIAIDHGSTGKLDHLLLYRPGGHTAWILEHGAGNSFKAVFRSSIGIGDFDLMNAADRIIAFDYGHSGKSDHLVAYRPGAGMVSILKRGTDGSHVPVYSTADGGLGGYNLKSTADQIIAFDYEDTGKLDHLLLYRPGGQTAWVLKHGAGNTFGAVFHSSTGIGGYDLKSTRDRIIAFDLRSSGGQGHLLLYRPLDGIAWFVGRAYPNAVPAWETVWPVIAPDSIVENFTYPAHFRHEFAGTSGQDDWGTEQAEAKHFQLLSGNGGLIWVSCTASPENGVGVIKVFPGLLNGQTEVGEPHLGVTAVCFKVVATGGYVKLRIPNVYEVQGDSRSPGAGHDVDATVVNVASGVERTKRVERDESEQFGRTDVTCDENHPDYPDNCRETLLELRVVN</sequence>